<evidence type="ECO:0000256" key="1">
    <source>
        <dbReference type="ARBA" id="ARBA00006141"/>
    </source>
</evidence>
<comment type="similarity">
    <text evidence="1">Belongs to the 14-3-3 family.</text>
</comment>
<dbReference type="SMART" id="SM00101">
    <property type="entry name" value="14_3_3"/>
    <property type="match status" value="1"/>
</dbReference>
<gene>
    <name evidence="4" type="ORF">M153_7389000838</name>
</gene>
<evidence type="ECO:0000313" key="4">
    <source>
        <dbReference type="EMBL" id="KRH92332.1"/>
    </source>
</evidence>
<sequence>MATNNDPKLEILLVRCALLERSERYAQLVPIVKDLLAHCSQTNFLNHKIRNYFSVAYKHITGSLRSAWRSLIIEKEKYKDRDVQEFRIVEEYLREIETELNNICDDVIDQIDKHILSRPDDDNAMLDADSKVYFLKMQADYFRYKAEVTTGQNFELFKNKSKNAYESAMECAKTLPSVNSLRLGLALNFSVFYYEIEKSPEKACLLAKQAFDDSIKDIDAMAEDHYKDSTLIMQLLRDNLSLWSHREGNKEEMS</sequence>
<dbReference type="SUPFAM" id="SSF48445">
    <property type="entry name" value="14-3-3 protein"/>
    <property type="match status" value="1"/>
</dbReference>
<protein>
    <submittedName>
        <fullName evidence="4">Multifunctional chaperone (14-3-3 family) protein</fullName>
    </submittedName>
</protein>
<dbReference type="Proteomes" id="UP000051530">
    <property type="component" value="Unassembled WGS sequence"/>
</dbReference>
<name>A0A0R0LS87_9MICR</name>
<feature type="site" description="Interaction with phosphoserine on interacting protein" evidence="2">
    <location>
        <position position="143"/>
    </location>
</feature>
<dbReference type="PANTHER" id="PTHR18860">
    <property type="entry name" value="14-3-3 PROTEIN"/>
    <property type="match status" value="1"/>
</dbReference>
<dbReference type="Gene3D" id="1.20.190.20">
    <property type="entry name" value="14-3-3 domain"/>
    <property type="match status" value="1"/>
</dbReference>
<organism evidence="4 5">
    <name type="scientific">Pseudoloma neurophilia</name>
    <dbReference type="NCBI Taxonomy" id="146866"/>
    <lineage>
        <taxon>Eukaryota</taxon>
        <taxon>Fungi</taxon>
        <taxon>Fungi incertae sedis</taxon>
        <taxon>Microsporidia</taxon>
        <taxon>Pseudoloma</taxon>
    </lineage>
</organism>
<dbReference type="CDD" id="cd08774">
    <property type="entry name" value="14-3-3"/>
    <property type="match status" value="1"/>
</dbReference>
<accession>A0A0R0LS87</accession>
<proteinExistence type="inferred from homology"/>
<keyword evidence="5" id="KW-1185">Reference proteome</keyword>
<evidence type="ECO:0000259" key="3">
    <source>
        <dbReference type="SMART" id="SM00101"/>
    </source>
</evidence>
<dbReference type="EMBL" id="LGUB01001009">
    <property type="protein sequence ID" value="KRH92332.1"/>
    <property type="molecule type" value="Genomic_DNA"/>
</dbReference>
<reference evidence="4 5" key="1">
    <citation type="submission" date="2015-07" db="EMBL/GenBank/DDBJ databases">
        <title>The genome of Pseudoloma neurophilia, a relevant intracellular parasite of the zebrafish.</title>
        <authorList>
            <person name="Ndikumana S."/>
            <person name="Pelin A."/>
            <person name="Sanders J."/>
            <person name="Corradi N."/>
        </authorList>
    </citation>
    <scope>NUCLEOTIDE SEQUENCE [LARGE SCALE GENOMIC DNA]</scope>
    <source>
        <strain evidence="4 5">MK1</strain>
    </source>
</reference>
<evidence type="ECO:0000313" key="5">
    <source>
        <dbReference type="Proteomes" id="UP000051530"/>
    </source>
</evidence>
<feature type="site" description="Interaction with phosphoserine on interacting protein" evidence="2">
    <location>
        <position position="65"/>
    </location>
</feature>
<dbReference type="OrthoDB" id="10260625at2759"/>
<dbReference type="InterPro" id="IPR000308">
    <property type="entry name" value="14-3-3"/>
</dbReference>
<comment type="caution">
    <text evidence="4">The sequence shown here is derived from an EMBL/GenBank/DDBJ whole genome shotgun (WGS) entry which is preliminary data.</text>
</comment>
<dbReference type="InterPro" id="IPR036815">
    <property type="entry name" value="14-3-3_dom_sf"/>
</dbReference>
<feature type="domain" description="14-3-3" evidence="3">
    <location>
        <begin position="10"/>
        <end position="254"/>
    </location>
</feature>
<dbReference type="PIRSF" id="PIRSF000868">
    <property type="entry name" value="14-3-3"/>
    <property type="match status" value="1"/>
</dbReference>
<dbReference type="InterPro" id="IPR023410">
    <property type="entry name" value="14-3-3_domain"/>
</dbReference>
<dbReference type="PRINTS" id="PR00305">
    <property type="entry name" value="1433ZETA"/>
</dbReference>
<evidence type="ECO:0000256" key="2">
    <source>
        <dbReference type="PIRSR" id="PIRSR000868-1"/>
    </source>
</evidence>
<dbReference type="Pfam" id="PF00244">
    <property type="entry name" value="14-3-3"/>
    <property type="match status" value="1"/>
</dbReference>
<dbReference type="AlphaFoldDB" id="A0A0R0LS87"/>
<dbReference type="VEuPathDB" id="MicrosporidiaDB:M153_7389000838"/>